<dbReference type="EMBL" id="AMWG01000131">
    <property type="protein sequence ID" value="ELP31301.1"/>
    <property type="molecule type" value="Genomic_DNA"/>
</dbReference>
<name>L7CDY9_RHOBT</name>
<gene>
    <name evidence="1" type="ORF">RBSWK_04766</name>
</gene>
<dbReference type="Proteomes" id="UP000010959">
    <property type="component" value="Unassembled WGS sequence"/>
</dbReference>
<accession>L7CDY9</accession>
<protein>
    <submittedName>
        <fullName evidence="1">Uncharacterized protein</fullName>
    </submittedName>
</protein>
<evidence type="ECO:0000313" key="2">
    <source>
        <dbReference type="Proteomes" id="UP000010959"/>
    </source>
</evidence>
<dbReference type="AlphaFoldDB" id="L7CDY9"/>
<proteinExistence type="predicted"/>
<sequence length="57" mass="6651">MTFDGLGSPSYGELVDGWPVYSPGFGWNRRLGLRYLRRRDFELPALARKHPLPDRFL</sequence>
<evidence type="ECO:0000313" key="1">
    <source>
        <dbReference type="EMBL" id="ELP31301.1"/>
    </source>
</evidence>
<organism evidence="1 2">
    <name type="scientific">Rhodopirellula baltica SWK14</name>
    <dbReference type="NCBI Taxonomy" id="993516"/>
    <lineage>
        <taxon>Bacteria</taxon>
        <taxon>Pseudomonadati</taxon>
        <taxon>Planctomycetota</taxon>
        <taxon>Planctomycetia</taxon>
        <taxon>Pirellulales</taxon>
        <taxon>Pirellulaceae</taxon>
        <taxon>Rhodopirellula</taxon>
    </lineage>
</organism>
<comment type="caution">
    <text evidence="1">The sequence shown here is derived from an EMBL/GenBank/DDBJ whole genome shotgun (WGS) entry which is preliminary data.</text>
</comment>
<reference evidence="1 2" key="1">
    <citation type="journal article" date="2013" name="Mar. Genomics">
        <title>Expression of sulfatases in Rhodopirellula baltica and the diversity of sulfatases in the genus Rhodopirellula.</title>
        <authorList>
            <person name="Wegner C.E."/>
            <person name="Richter-Heitmann T."/>
            <person name="Klindworth A."/>
            <person name="Klockow C."/>
            <person name="Richter M."/>
            <person name="Achstetter T."/>
            <person name="Glockner F.O."/>
            <person name="Harder J."/>
        </authorList>
    </citation>
    <scope>NUCLEOTIDE SEQUENCE [LARGE SCALE GENOMIC DNA]</scope>
    <source>
        <strain evidence="1 2">SWK14</strain>
    </source>
</reference>